<sequence>MFGGTAFIPGLRVDELDDAREVPKSERMPRVSPVRSTSPGLAGGGTSNANATAPGPLGRNQAISAFLENATQVRICFLMDATQSMDSSIKAVKDNFRQVCAAVKEEFPSAKIKAGVVAYRDFDCGASHTELLDFTGDAKVLHTFLDR</sequence>
<dbReference type="EMBL" id="HBGG01037007">
    <property type="protein sequence ID" value="CAD9216934.1"/>
    <property type="molecule type" value="Transcribed_RNA"/>
</dbReference>
<dbReference type="PANTHER" id="PTHR47763">
    <property type="entry name" value="ALPHA-PROTEIN KINASE VWKA"/>
    <property type="match status" value="1"/>
</dbReference>
<feature type="region of interest" description="Disordered" evidence="1">
    <location>
        <begin position="18"/>
        <end position="56"/>
    </location>
</feature>
<dbReference type="Gene3D" id="3.40.50.410">
    <property type="entry name" value="von Willebrand factor, type A domain"/>
    <property type="match status" value="1"/>
</dbReference>
<dbReference type="InterPro" id="IPR036465">
    <property type="entry name" value="vWFA_dom_sf"/>
</dbReference>
<feature type="compositionally biased region" description="Basic and acidic residues" evidence="1">
    <location>
        <begin position="19"/>
        <end position="29"/>
    </location>
</feature>
<evidence type="ECO:0000313" key="2">
    <source>
        <dbReference type="EMBL" id="CAD9216934.1"/>
    </source>
</evidence>
<evidence type="ECO:0008006" key="3">
    <source>
        <dbReference type="Google" id="ProtNLM"/>
    </source>
</evidence>
<dbReference type="InterPro" id="IPR052969">
    <property type="entry name" value="Thr-specific_kinase-like"/>
</dbReference>
<protein>
    <recommendedName>
        <fullName evidence="3">VWFA domain-containing protein</fullName>
    </recommendedName>
</protein>
<dbReference type="AlphaFoldDB" id="A0A7S1T413"/>
<gene>
    <name evidence="2" type="ORF">TCHU04912_LOCUS19156</name>
</gene>
<evidence type="ECO:0000256" key="1">
    <source>
        <dbReference type="SAM" id="MobiDB-lite"/>
    </source>
</evidence>
<accession>A0A7S1T413</accession>
<proteinExistence type="predicted"/>
<dbReference type="PANTHER" id="PTHR47763:SF4">
    <property type="entry name" value="ALPHA-PROTEIN KINASE VWKA"/>
    <property type="match status" value="1"/>
</dbReference>
<reference evidence="2" key="1">
    <citation type="submission" date="2021-01" db="EMBL/GenBank/DDBJ databases">
        <authorList>
            <person name="Corre E."/>
            <person name="Pelletier E."/>
            <person name="Niang G."/>
            <person name="Scheremetjew M."/>
            <person name="Finn R."/>
            <person name="Kale V."/>
            <person name="Holt S."/>
            <person name="Cochrane G."/>
            <person name="Meng A."/>
            <person name="Brown T."/>
            <person name="Cohen L."/>
        </authorList>
    </citation>
    <scope>NUCLEOTIDE SEQUENCE</scope>
    <source>
        <strain evidence="2">PLY429</strain>
    </source>
</reference>
<name>A0A7S1T413_9CHLO</name>
<organism evidence="2">
    <name type="scientific">Tetraselmis chuii</name>
    <dbReference type="NCBI Taxonomy" id="63592"/>
    <lineage>
        <taxon>Eukaryota</taxon>
        <taxon>Viridiplantae</taxon>
        <taxon>Chlorophyta</taxon>
        <taxon>core chlorophytes</taxon>
        <taxon>Chlorodendrophyceae</taxon>
        <taxon>Chlorodendrales</taxon>
        <taxon>Chlorodendraceae</taxon>
        <taxon>Tetraselmis</taxon>
    </lineage>
</organism>